<name>A0A0A9Z8C8_LYGHE</name>
<sequence>MSWFVVGIVSFQALAWISVCSFLMFKGLANIMADSGASSPDPRAHKTGIILLSAASVVLVFPPLLILAVKKLKRLKKPEFATVPQEDPPPTYEEAMSACSAKRY</sequence>
<gene>
    <name evidence="7" type="primary">ndhK2_3</name>
    <name evidence="3" type="synonym">ndhK2_0</name>
    <name evidence="4" type="synonym">ndhK2_1</name>
    <name evidence="6" type="synonym">ndhK2_2</name>
    <name evidence="5" type="synonym">ndhK2_4</name>
    <name evidence="5" type="ORF">CM83_41793</name>
    <name evidence="7" type="ORF">CM83_41794</name>
    <name evidence="6" type="ORF">CM83_41795</name>
    <name evidence="4" type="ORF">CM83_41796</name>
    <name evidence="3" type="ORF">CM83_41797</name>
    <name evidence="9" type="ORF">g.35303</name>
</gene>
<evidence type="ECO:0000313" key="9">
    <source>
        <dbReference type="EMBL" id="JAQ03420.1"/>
    </source>
</evidence>
<keyword evidence="2" id="KW-1133">Transmembrane helix</keyword>
<dbReference type="EMBL" id="GBHO01003479">
    <property type="protein sequence ID" value="JAG40125.1"/>
    <property type="molecule type" value="Transcribed_RNA"/>
</dbReference>
<evidence type="ECO:0000313" key="3">
    <source>
        <dbReference type="EMBL" id="JAG40124.1"/>
    </source>
</evidence>
<keyword evidence="2" id="KW-0812">Transmembrane</keyword>
<dbReference type="EMBL" id="GBHO01003480">
    <property type="protein sequence ID" value="JAG40124.1"/>
    <property type="molecule type" value="Transcribed_RNA"/>
</dbReference>
<evidence type="ECO:0000313" key="6">
    <source>
        <dbReference type="EMBL" id="JAG40130.1"/>
    </source>
</evidence>
<evidence type="ECO:0000313" key="5">
    <source>
        <dbReference type="EMBL" id="JAG40128.1"/>
    </source>
</evidence>
<proteinExistence type="predicted"/>
<dbReference type="EMBL" id="GDHC01015209">
    <property type="protein sequence ID" value="JAQ03420.1"/>
    <property type="molecule type" value="Transcribed_RNA"/>
</dbReference>
<feature type="transmembrane region" description="Helical" evidence="2">
    <location>
        <begin position="49"/>
        <end position="69"/>
    </location>
</feature>
<dbReference type="EMBL" id="GBHO01003473">
    <property type="protein sequence ID" value="JAG40131.1"/>
    <property type="molecule type" value="Transcribed_RNA"/>
</dbReference>
<reference evidence="7" key="2">
    <citation type="submission" date="2014-07" db="EMBL/GenBank/DDBJ databases">
        <authorList>
            <person name="Hull J."/>
        </authorList>
    </citation>
    <scope>NUCLEOTIDE SEQUENCE</scope>
</reference>
<evidence type="ECO:0000313" key="8">
    <source>
        <dbReference type="EMBL" id="JAG53153.1"/>
    </source>
</evidence>
<evidence type="ECO:0000313" key="4">
    <source>
        <dbReference type="EMBL" id="JAG40125.1"/>
    </source>
</evidence>
<keyword evidence="2" id="KW-0472">Membrane</keyword>
<dbReference type="EMBL" id="GBHO01003476">
    <property type="protein sequence ID" value="JAG40128.1"/>
    <property type="molecule type" value="Transcribed_RNA"/>
</dbReference>
<reference evidence="9" key="4">
    <citation type="journal article" date="2016" name="Gigascience">
        <title>De novo construction of an expanded transcriptome assembly for the western tarnished plant bug, Lygus hesperus.</title>
        <authorList>
            <person name="Tassone E.E."/>
            <person name="Geib S.M."/>
            <person name="Hall B."/>
            <person name="Fabrick J.A."/>
            <person name="Brent C.S."/>
            <person name="Hull J.J."/>
        </authorList>
    </citation>
    <scope>NUCLEOTIDE SEQUENCE</scope>
</reference>
<dbReference type="AlphaFoldDB" id="A0A0A9Z8C8"/>
<evidence type="ECO:0000256" key="1">
    <source>
        <dbReference type="SAM" id="MobiDB-lite"/>
    </source>
</evidence>
<reference evidence="8" key="3">
    <citation type="submission" date="2014-09" db="EMBL/GenBank/DDBJ databases">
        <authorList>
            <person name="Magalhaes I.L.F."/>
            <person name="Oliveira U."/>
            <person name="Santos F.R."/>
            <person name="Vidigal T.H.D.A."/>
            <person name="Brescovit A.D."/>
            <person name="Santos A.J."/>
        </authorList>
    </citation>
    <scope>NUCLEOTIDE SEQUENCE</scope>
</reference>
<organism evidence="7">
    <name type="scientific">Lygus hesperus</name>
    <name type="common">Western plant bug</name>
    <dbReference type="NCBI Taxonomy" id="30085"/>
    <lineage>
        <taxon>Eukaryota</taxon>
        <taxon>Metazoa</taxon>
        <taxon>Ecdysozoa</taxon>
        <taxon>Arthropoda</taxon>
        <taxon>Hexapoda</taxon>
        <taxon>Insecta</taxon>
        <taxon>Pterygota</taxon>
        <taxon>Neoptera</taxon>
        <taxon>Paraneoptera</taxon>
        <taxon>Hemiptera</taxon>
        <taxon>Heteroptera</taxon>
        <taxon>Panheteroptera</taxon>
        <taxon>Cimicomorpha</taxon>
        <taxon>Miridae</taxon>
        <taxon>Mirini</taxon>
        <taxon>Lygus</taxon>
    </lineage>
</organism>
<feature type="region of interest" description="Disordered" evidence="1">
    <location>
        <begin position="83"/>
        <end position="104"/>
    </location>
</feature>
<accession>A0A0A9Z8C8</accession>
<reference evidence="7" key="1">
    <citation type="journal article" date="2014" name="PLoS ONE">
        <title>Transcriptome-Based Identification of ABC Transporters in the Western Tarnished Plant Bug Lygus hesperus.</title>
        <authorList>
            <person name="Hull J.J."/>
            <person name="Chaney K."/>
            <person name="Geib S.M."/>
            <person name="Fabrick J.A."/>
            <person name="Brent C.S."/>
            <person name="Walsh D."/>
            <person name="Lavine L.C."/>
        </authorList>
    </citation>
    <scope>NUCLEOTIDE SEQUENCE</scope>
</reference>
<evidence type="ECO:0000256" key="2">
    <source>
        <dbReference type="SAM" id="Phobius"/>
    </source>
</evidence>
<evidence type="ECO:0000313" key="7">
    <source>
        <dbReference type="EMBL" id="JAG40131.1"/>
    </source>
</evidence>
<dbReference type="EMBL" id="GBHO01003474">
    <property type="protein sequence ID" value="JAG40130.1"/>
    <property type="molecule type" value="Transcribed_RNA"/>
</dbReference>
<dbReference type="EMBL" id="GBRD01012671">
    <property type="protein sequence ID" value="JAG53153.1"/>
    <property type="molecule type" value="Transcribed_RNA"/>
</dbReference>
<protein>
    <submittedName>
        <fullName evidence="7">NAD(P)H-quinone oxidoreductase subunit K 2</fullName>
    </submittedName>
</protein>